<dbReference type="SUPFAM" id="SSF47781">
    <property type="entry name" value="RuvA domain 2-like"/>
    <property type="match status" value="1"/>
</dbReference>
<proteinExistence type="predicted"/>
<dbReference type="PANTHER" id="PTHR21180:SF32">
    <property type="entry name" value="ENDONUCLEASE_EXONUCLEASE_PHOSPHATASE FAMILY DOMAIN-CONTAINING PROTEIN 1"/>
    <property type="match status" value="1"/>
</dbReference>
<protein>
    <submittedName>
        <fullName evidence="3">Competence protein ComEA</fullName>
    </submittedName>
</protein>
<dbReference type="STRING" id="1302659.I858_000625"/>
<dbReference type="SMART" id="SM00278">
    <property type="entry name" value="HhH1"/>
    <property type="match status" value="2"/>
</dbReference>
<dbReference type="GO" id="GO:0006281">
    <property type="term" value="P:DNA repair"/>
    <property type="evidence" value="ECO:0007669"/>
    <property type="project" value="InterPro"/>
</dbReference>
<dbReference type="PANTHER" id="PTHR21180">
    <property type="entry name" value="ENDONUCLEASE/EXONUCLEASE/PHOSPHATASE FAMILY DOMAIN-CONTAINING PROTEIN 1"/>
    <property type="match status" value="1"/>
</dbReference>
<evidence type="ECO:0000256" key="1">
    <source>
        <dbReference type="SAM" id="Phobius"/>
    </source>
</evidence>
<dbReference type="AlphaFoldDB" id="A0A1B1RXA9"/>
<keyword evidence="1" id="KW-1133">Transmembrane helix</keyword>
<evidence type="ECO:0000313" key="4">
    <source>
        <dbReference type="Proteomes" id="UP000053354"/>
    </source>
</evidence>
<dbReference type="Pfam" id="PF12836">
    <property type="entry name" value="HHH_3"/>
    <property type="match status" value="1"/>
</dbReference>
<dbReference type="RefSeq" id="WP_065524167.1">
    <property type="nucleotide sequence ID" value="NZ_CP016540.2"/>
</dbReference>
<keyword evidence="1" id="KW-0812">Transmembrane</keyword>
<sequence>MLVNLSQLQNKFVWLLIPAVAIMALLIYLVFSQGAQETTTSTSLELINAESPQQTETPENETIETQLPLMIDVKGQVVKPGVYELPAGSRMQDAIQAAGGFTAEADSRAINLALIVIDETSLYVPATGEEIVVSTIPQAATGDAGGLININRATETELMELPGIGPSKAAAILAYRDEIGHFQAPEELTEVTGIGDKTFEQLKELITAK</sequence>
<reference evidence="3" key="1">
    <citation type="submission" date="2016-10" db="EMBL/GenBank/DDBJ databases">
        <authorList>
            <person name="See-Too W.S."/>
        </authorList>
    </citation>
    <scope>NUCLEOTIDE SEQUENCE</scope>
    <source>
        <strain evidence="3">L10.15</strain>
    </source>
</reference>
<dbReference type="Pfam" id="PF10531">
    <property type="entry name" value="SLBB"/>
    <property type="match status" value="1"/>
</dbReference>
<name>A0A1B1RXA9_9BACL</name>
<dbReference type="InterPro" id="IPR004509">
    <property type="entry name" value="Competence_ComEA_HhH"/>
</dbReference>
<evidence type="ECO:0000259" key="2">
    <source>
        <dbReference type="SMART" id="SM00278"/>
    </source>
</evidence>
<dbReference type="InterPro" id="IPR003583">
    <property type="entry name" value="Hlx-hairpin-Hlx_DNA-bd_motif"/>
</dbReference>
<dbReference type="InterPro" id="IPR051675">
    <property type="entry name" value="Endo/Exo/Phosphatase_dom_1"/>
</dbReference>
<keyword evidence="4" id="KW-1185">Reference proteome</keyword>
<dbReference type="NCBIfam" id="TIGR00426">
    <property type="entry name" value="competence protein ComEA helix-hairpin-helix repeat region"/>
    <property type="match status" value="1"/>
</dbReference>
<dbReference type="Gene3D" id="3.10.20.600">
    <property type="match status" value="1"/>
</dbReference>
<dbReference type="GO" id="GO:0003677">
    <property type="term" value="F:DNA binding"/>
    <property type="evidence" value="ECO:0007669"/>
    <property type="project" value="InterPro"/>
</dbReference>
<dbReference type="EMBL" id="CP016540">
    <property type="protein sequence ID" value="ANU25581.1"/>
    <property type="molecule type" value="Genomic_DNA"/>
</dbReference>
<feature type="domain" description="Helix-hairpin-helix DNA-binding motif class 1" evidence="2">
    <location>
        <begin position="156"/>
        <end position="175"/>
    </location>
</feature>
<dbReference type="Gene3D" id="1.10.150.320">
    <property type="entry name" value="Photosystem II 12 kDa extrinsic protein"/>
    <property type="match status" value="1"/>
</dbReference>
<dbReference type="GO" id="GO:0015628">
    <property type="term" value="P:protein secretion by the type II secretion system"/>
    <property type="evidence" value="ECO:0007669"/>
    <property type="project" value="TreeGrafter"/>
</dbReference>
<dbReference type="Proteomes" id="UP000053354">
    <property type="component" value="Chromosome"/>
</dbReference>
<evidence type="ECO:0000313" key="3">
    <source>
        <dbReference type="EMBL" id="ANU25581.1"/>
    </source>
</evidence>
<dbReference type="SUPFAM" id="SSF142984">
    <property type="entry name" value="Nqo1 middle domain-like"/>
    <property type="match status" value="1"/>
</dbReference>
<gene>
    <name evidence="3" type="ORF">I858_000625</name>
</gene>
<keyword evidence="1" id="KW-0472">Membrane</keyword>
<dbReference type="InterPro" id="IPR019554">
    <property type="entry name" value="Soluble_ligand-bd"/>
</dbReference>
<feature type="domain" description="Helix-hairpin-helix DNA-binding motif class 1" evidence="2">
    <location>
        <begin position="186"/>
        <end position="205"/>
    </location>
</feature>
<dbReference type="KEGG" id="pll:I858_000625"/>
<organism evidence="3 4">
    <name type="scientific">Planococcus versutus</name>
    <dbReference type="NCBI Taxonomy" id="1302659"/>
    <lineage>
        <taxon>Bacteria</taxon>
        <taxon>Bacillati</taxon>
        <taxon>Bacillota</taxon>
        <taxon>Bacilli</taxon>
        <taxon>Bacillales</taxon>
        <taxon>Caryophanaceae</taxon>
        <taxon>Planococcus</taxon>
    </lineage>
</organism>
<dbReference type="InterPro" id="IPR010994">
    <property type="entry name" value="RuvA_2-like"/>
</dbReference>
<dbReference type="OrthoDB" id="9790239at2"/>
<dbReference type="GO" id="GO:0015627">
    <property type="term" value="C:type II protein secretion system complex"/>
    <property type="evidence" value="ECO:0007669"/>
    <property type="project" value="TreeGrafter"/>
</dbReference>
<feature type="transmembrane region" description="Helical" evidence="1">
    <location>
        <begin position="12"/>
        <end position="31"/>
    </location>
</feature>
<accession>A0A1B1RXA9</accession>